<sequence>MPGWLAGKRRNGMGNPAGLAAGLAHGKGTSAVTTKITFVADRFKDHGVGCLFVSGANCRGGSGCGCTVRIVPGPFMFSQGGSGPFESKFISYDMYYKILN</sequence>
<organism evidence="1 2">
    <name type="scientific">Ajellomyces capsulatus (strain G186AR / H82 / ATCC MYA-2454 / RMSCC 2432)</name>
    <name type="common">Darling's disease fungus</name>
    <name type="synonym">Histoplasma capsulatum</name>
    <dbReference type="NCBI Taxonomy" id="447093"/>
    <lineage>
        <taxon>Eukaryota</taxon>
        <taxon>Fungi</taxon>
        <taxon>Dikarya</taxon>
        <taxon>Ascomycota</taxon>
        <taxon>Pezizomycotina</taxon>
        <taxon>Eurotiomycetes</taxon>
        <taxon>Eurotiomycetidae</taxon>
        <taxon>Onygenales</taxon>
        <taxon>Ajellomycetaceae</taxon>
        <taxon>Histoplasma</taxon>
    </lineage>
</organism>
<keyword evidence="2" id="KW-1185">Reference proteome</keyword>
<dbReference type="EMBL" id="GG663365">
    <property type="protein sequence ID" value="EEH08721.1"/>
    <property type="molecule type" value="Genomic_DNA"/>
</dbReference>
<name>C0NIK1_AJECG</name>
<dbReference type="AlphaFoldDB" id="C0NIK1"/>
<dbReference type="HOGENOM" id="CLU_2305237_0_0_1"/>
<dbReference type="Proteomes" id="UP000001631">
    <property type="component" value="Unassembled WGS sequence"/>
</dbReference>
<accession>C0NIK1</accession>
<evidence type="ECO:0000313" key="1">
    <source>
        <dbReference type="EMBL" id="EEH08721.1"/>
    </source>
</evidence>
<proteinExistence type="predicted"/>
<dbReference type="RefSeq" id="XP_045289202.1">
    <property type="nucleotide sequence ID" value="XM_045429307.1"/>
</dbReference>
<evidence type="ECO:0000313" key="2">
    <source>
        <dbReference type="Proteomes" id="UP000001631"/>
    </source>
</evidence>
<reference evidence="1" key="1">
    <citation type="submission" date="2009-02" db="EMBL/GenBank/DDBJ databases">
        <title>The Genome Sequence of Ajellomyces capsulatus strain G186AR.</title>
        <authorList>
            <consortium name="The Broad Institute Genome Sequencing Platform"/>
            <person name="Champion M."/>
            <person name="Cuomo C."/>
            <person name="Ma L.-J."/>
            <person name="Henn M.R."/>
            <person name="Sil A."/>
            <person name="Goldman B."/>
            <person name="Young S.K."/>
            <person name="Kodira C.D."/>
            <person name="Zeng Q."/>
            <person name="Koehrsen M."/>
            <person name="Alvarado L."/>
            <person name="Berlin A."/>
            <person name="Borenstein D."/>
            <person name="Chen Z."/>
            <person name="Engels R."/>
            <person name="Freedman E."/>
            <person name="Gellesch M."/>
            <person name="Goldberg J."/>
            <person name="Griggs A."/>
            <person name="Gujja S."/>
            <person name="Heiman D."/>
            <person name="Hepburn T."/>
            <person name="Howarth C."/>
            <person name="Jen D."/>
            <person name="Larson L."/>
            <person name="Lewis B."/>
            <person name="Mehta T."/>
            <person name="Park D."/>
            <person name="Pearson M."/>
            <person name="Roberts A."/>
            <person name="Saif S."/>
            <person name="Shea T."/>
            <person name="Shenoy N."/>
            <person name="Sisk P."/>
            <person name="Stolte C."/>
            <person name="Sykes S."/>
            <person name="Walk T."/>
            <person name="White J."/>
            <person name="Yandava C."/>
            <person name="Klein B."/>
            <person name="McEwen J.G."/>
            <person name="Puccia R."/>
            <person name="Goldman G.H."/>
            <person name="Felipe M.S."/>
            <person name="Nino-Vega G."/>
            <person name="San-Blas G."/>
            <person name="Taylor J."/>
            <person name="Mendoza L."/>
            <person name="Galagan J."/>
            <person name="Nusbaum C."/>
            <person name="Birren B."/>
        </authorList>
    </citation>
    <scope>NUCLEOTIDE SEQUENCE</scope>
    <source>
        <strain evidence="1">G186AR</strain>
    </source>
</reference>
<dbReference type="InParanoid" id="C0NIK1"/>
<protein>
    <submittedName>
        <fullName evidence="1">Uncharacterized protein</fullName>
    </submittedName>
</protein>
<gene>
    <name evidence="1" type="ORF">HCBG_02258</name>
</gene>
<dbReference type="GeneID" id="69035274"/>